<feature type="transmembrane region" description="Helical" evidence="2">
    <location>
        <begin position="50"/>
        <end position="71"/>
    </location>
</feature>
<gene>
    <name evidence="3" type="ORF">E6K79_09895</name>
</gene>
<protein>
    <recommendedName>
        <fullName evidence="5">DUF4282 domain-containing protein</fullName>
    </recommendedName>
</protein>
<evidence type="ECO:0000256" key="2">
    <source>
        <dbReference type="SAM" id="Phobius"/>
    </source>
</evidence>
<organism evidence="3 4">
    <name type="scientific">Eiseniibacteriota bacterium</name>
    <dbReference type="NCBI Taxonomy" id="2212470"/>
    <lineage>
        <taxon>Bacteria</taxon>
        <taxon>Candidatus Eiseniibacteriota</taxon>
    </lineage>
</organism>
<evidence type="ECO:0000313" key="3">
    <source>
        <dbReference type="EMBL" id="TMQ63546.1"/>
    </source>
</evidence>
<feature type="compositionally biased region" description="Basic and acidic residues" evidence="1">
    <location>
        <begin position="121"/>
        <end position="131"/>
    </location>
</feature>
<name>A0A538TIV0_UNCEI</name>
<feature type="region of interest" description="Disordered" evidence="1">
    <location>
        <begin position="107"/>
        <end position="131"/>
    </location>
</feature>
<dbReference type="EMBL" id="VBOZ01000030">
    <property type="protein sequence ID" value="TMQ63546.1"/>
    <property type="molecule type" value="Genomic_DNA"/>
</dbReference>
<dbReference type="AlphaFoldDB" id="A0A538TIV0"/>
<proteinExistence type="predicted"/>
<sequence>MTTPGEKRFWLLRRLSKVFLVIAWIVLALVVVVTPVAAVRAILQGNHEELVFWLSYAGSGLLIFVNLLWVAQSIQAILAIEENTRHTGYVLEKLTTLAQQIRDRLPLESGAGSEGSSGRGGADDRPGAGGV</sequence>
<feature type="transmembrane region" description="Helical" evidence="2">
    <location>
        <begin position="18"/>
        <end position="38"/>
    </location>
</feature>
<dbReference type="Proteomes" id="UP000317691">
    <property type="component" value="Unassembled WGS sequence"/>
</dbReference>
<evidence type="ECO:0008006" key="5">
    <source>
        <dbReference type="Google" id="ProtNLM"/>
    </source>
</evidence>
<comment type="caution">
    <text evidence="3">The sequence shown here is derived from an EMBL/GenBank/DDBJ whole genome shotgun (WGS) entry which is preliminary data.</text>
</comment>
<reference evidence="3 4" key="1">
    <citation type="journal article" date="2019" name="Nat. Microbiol.">
        <title>Mediterranean grassland soil C-N compound turnover is dependent on rainfall and depth, and is mediated by genomically divergent microorganisms.</title>
        <authorList>
            <person name="Diamond S."/>
            <person name="Andeer P.F."/>
            <person name="Li Z."/>
            <person name="Crits-Christoph A."/>
            <person name="Burstein D."/>
            <person name="Anantharaman K."/>
            <person name="Lane K.R."/>
            <person name="Thomas B.C."/>
            <person name="Pan C."/>
            <person name="Northen T.R."/>
            <person name="Banfield J.F."/>
        </authorList>
    </citation>
    <scope>NUCLEOTIDE SEQUENCE [LARGE SCALE GENOMIC DNA]</scope>
    <source>
        <strain evidence="3">WS_9</strain>
    </source>
</reference>
<accession>A0A538TIV0</accession>
<keyword evidence="2" id="KW-0472">Membrane</keyword>
<keyword evidence="2" id="KW-0812">Transmembrane</keyword>
<evidence type="ECO:0000313" key="4">
    <source>
        <dbReference type="Proteomes" id="UP000317691"/>
    </source>
</evidence>
<evidence type="ECO:0000256" key="1">
    <source>
        <dbReference type="SAM" id="MobiDB-lite"/>
    </source>
</evidence>
<keyword evidence="2" id="KW-1133">Transmembrane helix</keyword>